<dbReference type="AlphaFoldDB" id="A0A8H3CSN2"/>
<feature type="compositionally biased region" description="Gly residues" evidence="1">
    <location>
        <begin position="1"/>
        <end position="18"/>
    </location>
</feature>
<evidence type="ECO:0000313" key="3">
    <source>
        <dbReference type="Proteomes" id="UP000663850"/>
    </source>
</evidence>
<name>A0A8H3CSN2_9AGAM</name>
<organism evidence="2 3">
    <name type="scientific">Rhizoctonia solani</name>
    <dbReference type="NCBI Taxonomy" id="456999"/>
    <lineage>
        <taxon>Eukaryota</taxon>
        <taxon>Fungi</taxon>
        <taxon>Dikarya</taxon>
        <taxon>Basidiomycota</taxon>
        <taxon>Agaricomycotina</taxon>
        <taxon>Agaricomycetes</taxon>
        <taxon>Cantharellales</taxon>
        <taxon>Ceratobasidiaceae</taxon>
        <taxon>Rhizoctonia</taxon>
    </lineage>
</organism>
<dbReference type="EMBL" id="CAJMWZ010004957">
    <property type="protein sequence ID" value="CAE6498245.1"/>
    <property type="molecule type" value="Genomic_DNA"/>
</dbReference>
<dbReference type="GO" id="GO:0016702">
    <property type="term" value="F:oxidoreductase activity, acting on single donors with incorporation of molecular oxygen, incorporation of two atoms of oxygen"/>
    <property type="evidence" value="ECO:0007669"/>
    <property type="project" value="InterPro"/>
</dbReference>
<evidence type="ECO:0008006" key="4">
    <source>
        <dbReference type="Google" id="ProtNLM"/>
    </source>
</evidence>
<comment type="caution">
    <text evidence="2">The sequence shown here is derived from an EMBL/GenBank/DDBJ whole genome shotgun (WGS) entry which is preliminary data.</text>
</comment>
<dbReference type="Proteomes" id="UP000663850">
    <property type="component" value="Unassembled WGS sequence"/>
</dbReference>
<evidence type="ECO:0000256" key="1">
    <source>
        <dbReference type="SAM" id="MobiDB-lite"/>
    </source>
</evidence>
<dbReference type="PANTHER" id="PTHR34315:SF1">
    <property type="entry name" value="INTRADIOL RING-CLEAVAGE DIOXYGENASES DOMAIN-CONTAINING PROTEIN-RELATED"/>
    <property type="match status" value="1"/>
</dbReference>
<feature type="region of interest" description="Disordered" evidence="1">
    <location>
        <begin position="217"/>
        <end position="255"/>
    </location>
</feature>
<reference evidence="2" key="1">
    <citation type="submission" date="2021-01" db="EMBL/GenBank/DDBJ databases">
        <authorList>
            <person name="Kaushik A."/>
        </authorList>
    </citation>
    <scope>NUCLEOTIDE SEQUENCE</scope>
    <source>
        <strain evidence="2">Type strain: AG8-Rh-89/</strain>
    </source>
</reference>
<proteinExistence type="predicted"/>
<accession>A0A8H3CSN2</accession>
<feature type="region of interest" description="Disordered" evidence="1">
    <location>
        <begin position="1"/>
        <end position="51"/>
    </location>
</feature>
<dbReference type="InterPro" id="IPR015889">
    <property type="entry name" value="Intradiol_dOase_core"/>
</dbReference>
<dbReference type="SUPFAM" id="SSF49482">
    <property type="entry name" value="Aromatic compound dioxygenase"/>
    <property type="match status" value="1"/>
</dbReference>
<evidence type="ECO:0000313" key="2">
    <source>
        <dbReference type="EMBL" id="CAE6498245.1"/>
    </source>
</evidence>
<gene>
    <name evidence="2" type="ORF">RDB_LOCUS92113</name>
</gene>
<dbReference type="GO" id="GO:0005506">
    <property type="term" value="F:iron ion binding"/>
    <property type="evidence" value="ECO:0007669"/>
    <property type="project" value="InterPro"/>
</dbReference>
<dbReference type="Gene3D" id="2.60.130.10">
    <property type="entry name" value="Aromatic compound dioxygenase"/>
    <property type="match status" value="1"/>
</dbReference>
<sequence>MTGAALSGGGGFGGGGNSTNGTAPPDMSMSMSGAPTATTAESATSTQDAYSGADSTAAASMLNTVPTDQETFLRGTWQADSEGHWTMQSVFPGWYSGRSIHFHVKVYENGTVAENGTFIAGRAMHTGQFFFNESIVQEVAQLAPYNTNDVSRLTNDEDQWYAYENAEGYNAVMDVVYAGADISEGLIGSIIVGLNTSYTSIELSTQWWAGDDSESTAAATTTTTATATATSAAESSTATGVSAEVTVGDEDCSAE</sequence>
<protein>
    <recommendedName>
        <fullName evidence="4">Intradiol ring-cleavage dioxygenases domain-containing protein</fullName>
    </recommendedName>
</protein>
<feature type="compositionally biased region" description="Low complexity" evidence="1">
    <location>
        <begin position="32"/>
        <end position="49"/>
    </location>
</feature>
<dbReference type="PANTHER" id="PTHR34315">
    <property type="match status" value="1"/>
</dbReference>
<feature type="compositionally biased region" description="Low complexity" evidence="1">
    <location>
        <begin position="217"/>
        <end position="239"/>
    </location>
</feature>